<dbReference type="Proteomes" id="UP000886805">
    <property type="component" value="Unassembled WGS sequence"/>
</dbReference>
<name>A0A9D1X4N3_9FIRM</name>
<evidence type="ECO:0000313" key="3">
    <source>
        <dbReference type="Proteomes" id="UP000886805"/>
    </source>
</evidence>
<gene>
    <name evidence="2" type="ORF">H9849_07140</name>
</gene>
<dbReference type="PANTHER" id="PTHR45527">
    <property type="entry name" value="NONRIBOSOMAL PEPTIDE SYNTHETASE"/>
    <property type="match status" value="1"/>
</dbReference>
<reference evidence="2" key="1">
    <citation type="journal article" date="2021" name="PeerJ">
        <title>Extensive microbial diversity within the chicken gut microbiome revealed by metagenomics and culture.</title>
        <authorList>
            <person name="Gilroy R."/>
            <person name="Ravi A."/>
            <person name="Getino M."/>
            <person name="Pursley I."/>
            <person name="Horton D.L."/>
            <person name="Alikhan N.F."/>
            <person name="Baker D."/>
            <person name="Gharbi K."/>
            <person name="Hall N."/>
            <person name="Watson M."/>
            <person name="Adriaenssens E.M."/>
            <person name="Foster-Nyarko E."/>
            <person name="Jarju S."/>
            <person name="Secka A."/>
            <person name="Antonio M."/>
            <person name="Oren A."/>
            <person name="Chaudhuri R.R."/>
            <person name="La Ragione R."/>
            <person name="Hildebrand F."/>
            <person name="Pallen M.J."/>
        </authorList>
    </citation>
    <scope>NUCLEOTIDE SEQUENCE</scope>
    <source>
        <strain evidence="2">ChiSxjej3B15-1167</strain>
    </source>
</reference>
<dbReference type="AlphaFoldDB" id="A0A9D1X4N3"/>
<evidence type="ECO:0000259" key="1">
    <source>
        <dbReference type="Pfam" id="PF00501"/>
    </source>
</evidence>
<accession>A0A9D1X4N3</accession>
<dbReference type="Gene3D" id="3.30.300.30">
    <property type="match status" value="1"/>
</dbReference>
<feature type="domain" description="AMP-dependent synthetase/ligase" evidence="1">
    <location>
        <begin position="24"/>
        <end position="343"/>
    </location>
</feature>
<dbReference type="CDD" id="cd05930">
    <property type="entry name" value="A_NRPS"/>
    <property type="match status" value="1"/>
</dbReference>
<dbReference type="Pfam" id="PF00501">
    <property type="entry name" value="AMP-binding"/>
    <property type="match status" value="1"/>
</dbReference>
<sequence length="498" mass="57168">MESRSEELRKHKEIFFQQTFCDIFHRTAQLCPDKIAVAGDNCQVTYQELDEYSNFLARYLMREGIRKEDIVAIQSGRDPISIVCMLGIWKAGGAYCFLDDCYPEARNQALREECGWKITLTREYVKSIPWEKDEHFINRSERDNLAVIIYTSGSTSKPKGVMLEHKNVAAAISNFDRLGFTENDRTCVFPSFSFVASIFDIFSSLSVGATLEIIPEYCRRKMDLIVEFYRERQITIAFLPPHMARKFMKVDTTGIPLRALLVGSEPVRHLCQQPYRIINVYAASECCSLIAVYDITDDEEAYPIGTLNPTFRGYIVDENGKQVEPGTEGELWLAGPQVSRGYLKRPDVTSRQYIVNPFCDEPEYRRLFKTNDLVRQDADGNLHYIGRKDNMCKIRGFRVESGAVESTVLKCAAIKEVVVKAFADEGGTNILCGYFTSDVDIDVKDLKEKLKETLPYYMVPTCFIRLSEFPRNFNNKIDRKAIQPPKELNDHKLLEQLY</sequence>
<dbReference type="PANTHER" id="PTHR45527:SF1">
    <property type="entry name" value="FATTY ACID SYNTHASE"/>
    <property type="match status" value="1"/>
</dbReference>
<dbReference type="GO" id="GO:0031177">
    <property type="term" value="F:phosphopantetheine binding"/>
    <property type="evidence" value="ECO:0007669"/>
    <property type="project" value="TreeGrafter"/>
</dbReference>
<dbReference type="Gene3D" id="3.40.50.12780">
    <property type="entry name" value="N-terminal domain of ligase-like"/>
    <property type="match status" value="1"/>
</dbReference>
<comment type="caution">
    <text evidence="2">The sequence shown here is derived from an EMBL/GenBank/DDBJ whole genome shotgun (WGS) entry which is preliminary data.</text>
</comment>
<reference evidence="2" key="2">
    <citation type="submission" date="2021-04" db="EMBL/GenBank/DDBJ databases">
        <authorList>
            <person name="Gilroy R."/>
        </authorList>
    </citation>
    <scope>NUCLEOTIDE SEQUENCE</scope>
    <source>
        <strain evidence="2">ChiSxjej3B15-1167</strain>
    </source>
</reference>
<dbReference type="InterPro" id="IPR000873">
    <property type="entry name" value="AMP-dep_synth/lig_dom"/>
</dbReference>
<dbReference type="GO" id="GO:0044550">
    <property type="term" value="P:secondary metabolite biosynthetic process"/>
    <property type="evidence" value="ECO:0007669"/>
    <property type="project" value="TreeGrafter"/>
</dbReference>
<dbReference type="GO" id="GO:0005737">
    <property type="term" value="C:cytoplasm"/>
    <property type="evidence" value="ECO:0007669"/>
    <property type="project" value="TreeGrafter"/>
</dbReference>
<dbReference type="InterPro" id="IPR020845">
    <property type="entry name" value="AMP-binding_CS"/>
</dbReference>
<dbReference type="GO" id="GO:0043041">
    <property type="term" value="P:amino acid activation for nonribosomal peptide biosynthetic process"/>
    <property type="evidence" value="ECO:0007669"/>
    <property type="project" value="TreeGrafter"/>
</dbReference>
<protein>
    <submittedName>
        <fullName evidence="2">Amino acid adenylation domain-containing protein</fullName>
    </submittedName>
</protein>
<dbReference type="EMBL" id="DXEQ01000215">
    <property type="protein sequence ID" value="HIX72783.1"/>
    <property type="molecule type" value="Genomic_DNA"/>
</dbReference>
<dbReference type="InterPro" id="IPR045851">
    <property type="entry name" value="AMP-bd_C_sf"/>
</dbReference>
<organism evidence="2 3">
    <name type="scientific">Candidatus Anaerobutyricum stercoripullorum</name>
    <dbReference type="NCBI Taxonomy" id="2838456"/>
    <lineage>
        <taxon>Bacteria</taxon>
        <taxon>Bacillati</taxon>
        <taxon>Bacillota</taxon>
        <taxon>Clostridia</taxon>
        <taxon>Lachnospirales</taxon>
        <taxon>Lachnospiraceae</taxon>
        <taxon>Anaerobutyricum</taxon>
    </lineage>
</organism>
<dbReference type="PROSITE" id="PS00455">
    <property type="entry name" value="AMP_BINDING"/>
    <property type="match status" value="1"/>
</dbReference>
<proteinExistence type="predicted"/>
<dbReference type="InterPro" id="IPR042099">
    <property type="entry name" value="ANL_N_sf"/>
</dbReference>
<dbReference type="SUPFAM" id="SSF56801">
    <property type="entry name" value="Acetyl-CoA synthetase-like"/>
    <property type="match status" value="1"/>
</dbReference>
<evidence type="ECO:0000313" key="2">
    <source>
        <dbReference type="EMBL" id="HIX72783.1"/>
    </source>
</evidence>